<dbReference type="AlphaFoldDB" id="A0A848GA60"/>
<dbReference type="PROSITE" id="PS50113">
    <property type="entry name" value="PAC"/>
    <property type="match status" value="1"/>
</dbReference>
<feature type="domain" description="PAC" evidence="3">
    <location>
        <begin position="479"/>
        <end position="534"/>
    </location>
</feature>
<feature type="domain" description="GGDEF" evidence="4">
    <location>
        <begin position="566"/>
        <end position="699"/>
    </location>
</feature>
<dbReference type="InterPro" id="IPR015168">
    <property type="entry name" value="SsuA/THI5"/>
</dbReference>
<dbReference type="Gene3D" id="3.30.450.20">
    <property type="entry name" value="PAS domain"/>
    <property type="match status" value="1"/>
</dbReference>
<dbReference type="InterPro" id="IPR029787">
    <property type="entry name" value="Nucleotide_cyclase"/>
</dbReference>
<comment type="caution">
    <text evidence="5">The sequence shown here is derived from an EMBL/GenBank/DDBJ whole genome shotgun (WGS) entry which is preliminary data.</text>
</comment>
<dbReference type="EMBL" id="JABBGA010000026">
    <property type="protein sequence ID" value="NML28389.1"/>
    <property type="molecule type" value="Genomic_DNA"/>
</dbReference>
<evidence type="ECO:0000313" key="6">
    <source>
        <dbReference type="Proteomes" id="UP000580043"/>
    </source>
</evidence>
<dbReference type="InterPro" id="IPR035965">
    <property type="entry name" value="PAS-like_dom_sf"/>
</dbReference>
<dbReference type="PANTHER" id="PTHR46663:SF2">
    <property type="entry name" value="GGDEF DOMAIN-CONTAINING PROTEIN"/>
    <property type="match status" value="1"/>
</dbReference>
<dbReference type="RefSeq" id="WP_169147916.1">
    <property type="nucleotide sequence ID" value="NZ_JABBGA010000026.1"/>
</dbReference>
<gene>
    <name evidence="5" type="ORF">HHL15_21745</name>
</gene>
<dbReference type="SUPFAM" id="SSF55073">
    <property type="entry name" value="Nucleotide cyclase"/>
    <property type="match status" value="1"/>
</dbReference>
<dbReference type="NCBIfam" id="TIGR00229">
    <property type="entry name" value="sensory_box"/>
    <property type="match status" value="1"/>
</dbReference>
<dbReference type="GO" id="GO:0006355">
    <property type="term" value="P:regulation of DNA-templated transcription"/>
    <property type="evidence" value="ECO:0007669"/>
    <property type="project" value="InterPro"/>
</dbReference>
<dbReference type="SUPFAM" id="SSF53850">
    <property type="entry name" value="Periplasmic binding protein-like II"/>
    <property type="match status" value="1"/>
</dbReference>
<keyword evidence="1" id="KW-0472">Membrane</keyword>
<dbReference type="InterPro" id="IPR000700">
    <property type="entry name" value="PAS-assoc_C"/>
</dbReference>
<evidence type="ECO:0000259" key="4">
    <source>
        <dbReference type="PROSITE" id="PS50887"/>
    </source>
</evidence>
<dbReference type="PANTHER" id="PTHR46663">
    <property type="entry name" value="DIGUANYLATE CYCLASE DGCT-RELATED"/>
    <property type="match status" value="1"/>
</dbReference>
<accession>A0A848GA60</accession>
<evidence type="ECO:0000259" key="3">
    <source>
        <dbReference type="PROSITE" id="PS50113"/>
    </source>
</evidence>
<proteinExistence type="predicted"/>
<feature type="transmembrane region" description="Helical" evidence="1">
    <location>
        <begin position="39"/>
        <end position="58"/>
    </location>
</feature>
<dbReference type="Pfam" id="PF00990">
    <property type="entry name" value="GGDEF"/>
    <property type="match status" value="1"/>
</dbReference>
<sequence>MKIVISPGAGVAGGPVYFAGYLNVGAFMLSLHRIYPGSLLFRGLAGLVLLVQASVLWAQTPVTLQLKWSHGFQFAGYYAAQEKGYYRAAGLDVRVIEATPKTDVPEEVLAGRADFGVGTSSLLLARKAGQPVVVLAAIFQHSPIVLLTRRDSVVRSLPDLVGKNVMIERGSDELLAYLRREHVPVDGLNQVEHSFDINDLAEGRVDAMSAYSSVEPYHLERVGVAYRMFTPRSGGVDFYGDNLFTTENQLRQRPELVRAFREASLKGWRYAMDHPEEVAALIQTRYAPDQSLDFLLFEAREMISLVQPDLVEIGYMSPARWQQIADVYGDMGMLPRQFDFTGFLFADDGKADLEGLRIYLGAALAAIVLVAGVAAYIHRINRRLLVSVAESRRAAEDLHASERKYRLLTESMKDVAWIADADSLRFTYVSPSIEWQRGYTPSELVGTAIDLTVQPQERAALRNLVRQRARAFRADPDNQQFYTDIFEQPCKDGSTVWTEVVSTYSVNLRSGGLELQGVTRDITERRATQERIAYLAEHDTLTGLPNRALVTDRLSQALASARREGHGVALLYIDLDRFKPVNDTHGHAVGDLLLREAAQRMRDCVRESDTVGRFGGDEFVVLLPRVEVSDDALRVAEKIRSALASPFLVSGLRLEVSSSIGVALYPEDGRSESSLLLGADRAMYEAKRSGRDQVSLYRR</sequence>
<protein>
    <submittedName>
        <fullName evidence="5">ABC transporter substrate-binding protein</fullName>
    </submittedName>
</protein>
<dbReference type="NCBIfam" id="TIGR00254">
    <property type="entry name" value="GGDEF"/>
    <property type="match status" value="1"/>
</dbReference>
<keyword evidence="1" id="KW-1133">Transmembrane helix</keyword>
<name>A0A848GA60_9RHOO</name>
<dbReference type="SUPFAM" id="SSF55785">
    <property type="entry name" value="PYP-like sensor domain (PAS domain)"/>
    <property type="match status" value="1"/>
</dbReference>
<reference evidence="5 6" key="1">
    <citation type="submission" date="2020-04" db="EMBL/GenBank/DDBJ databases">
        <title>Zoogloea sp. G-4-1-14 isolated from soil.</title>
        <authorList>
            <person name="Dahal R.H."/>
        </authorList>
    </citation>
    <scope>NUCLEOTIDE SEQUENCE [LARGE SCALE GENOMIC DNA]</scope>
    <source>
        <strain evidence="5 6">G-4-1-14</strain>
    </source>
</reference>
<dbReference type="Proteomes" id="UP000580043">
    <property type="component" value="Unassembled WGS sequence"/>
</dbReference>
<dbReference type="Gene3D" id="3.30.70.270">
    <property type="match status" value="1"/>
</dbReference>
<feature type="domain" description="PAS" evidence="2">
    <location>
        <begin position="401"/>
        <end position="467"/>
    </location>
</feature>
<dbReference type="InterPro" id="IPR043128">
    <property type="entry name" value="Rev_trsase/Diguanyl_cyclase"/>
</dbReference>
<dbReference type="CDD" id="cd01949">
    <property type="entry name" value="GGDEF"/>
    <property type="match status" value="1"/>
</dbReference>
<dbReference type="SMART" id="SM00091">
    <property type="entry name" value="PAS"/>
    <property type="match status" value="1"/>
</dbReference>
<dbReference type="PROSITE" id="PS50887">
    <property type="entry name" value="GGDEF"/>
    <property type="match status" value="1"/>
</dbReference>
<dbReference type="Gene3D" id="3.40.190.10">
    <property type="entry name" value="Periplasmic binding protein-like II"/>
    <property type="match status" value="2"/>
</dbReference>
<dbReference type="InterPro" id="IPR000160">
    <property type="entry name" value="GGDEF_dom"/>
</dbReference>
<keyword evidence="1" id="KW-0812">Transmembrane</keyword>
<dbReference type="SMART" id="SM00267">
    <property type="entry name" value="GGDEF"/>
    <property type="match status" value="1"/>
</dbReference>
<dbReference type="Pfam" id="PF00989">
    <property type="entry name" value="PAS"/>
    <property type="match status" value="1"/>
</dbReference>
<evidence type="ECO:0000313" key="5">
    <source>
        <dbReference type="EMBL" id="NML28389.1"/>
    </source>
</evidence>
<evidence type="ECO:0000259" key="2">
    <source>
        <dbReference type="PROSITE" id="PS50112"/>
    </source>
</evidence>
<keyword evidence="6" id="KW-1185">Reference proteome</keyword>
<dbReference type="PROSITE" id="PS50112">
    <property type="entry name" value="PAS"/>
    <property type="match status" value="1"/>
</dbReference>
<feature type="transmembrane region" description="Helical" evidence="1">
    <location>
        <begin position="358"/>
        <end position="377"/>
    </location>
</feature>
<evidence type="ECO:0000256" key="1">
    <source>
        <dbReference type="SAM" id="Phobius"/>
    </source>
</evidence>
<dbReference type="InterPro" id="IPR000014">
    <property type="entry name" value="PAS"/>
</dbReference>
<feature type="transmembrane region" description="Helical" evidence="1">
    <location>
        <begin position="12"/>
        <end position="32"/>
    </location>
</feature>
<dbReference type="CDD" id="cd00130">
    <property type="entry name" value="PAS"/>
    <property type="match status" value="1"/>
</dbReference>
<dbReference type="InterPro" id="IPR052163">
    <property type="entry name" value="DGC-Regulatory_Protein"/>
</dbReference>
<dbReference type="FunFam" id="3.30.70.270:FF:000001">
    <property type="entry name" value="Diguanylate cyclase domain protein"/>
    <property type="match status" value="1"/>
</dbReference>
<dbReference type="GO" id="GO:0003824">
    <property type="term" value="F:catalytic activity"/>
    <property type="evidence" value="ECO:0007669"/>
    <property type="project" value="UniProtKB-ARBA"/>
</dbReference>
<dbReference type="Pfam" id="PF09084">
    <property type="entry name" value="NMT1"/>
    <property type="match status" value="1"/>
</dbReference>
<organism evidence="5 6">
    <name type="scientific">Zoogloea dura</name>
    <dbReference type="NCBI Taxonomy" id="2728840"/>
    <lineage>
        <taxon>Bacteria</taxon>
        <taxon>Pseudomonadati</taxon>
        <taxon>Pseudomonadota</taxon>
        <taxon>Betaproteobacteria</taxon>
        <taxon>Rhodocyclales</taxon>
        <taxon>Zoogloeaceae</taxon>
        <taxon>Zoogloea</taxon>
    </lineage>
</organism>
<dbReference type="InterPro" id="IPR013767">
    <property type="entry name" value="PAS_fold"/>
</dbReference>